<dbReference type="RefSeq" id="WP_121122768.1">
    <property type="nucleotide sequence ID" value="NZ_CP016604.1"/>
</dbReference>
<protein>
    <recommendedName>
        <fullName evidence="4">(Na+)-NQR maturation NqrM</fullName>
    </recommendedName>
</protein>
<dbReference type="AlphaFoldDB" id="A0A420XHW5"/>
<dbReference type="Proteomes" id="UP000280099">
    <property type="component" value="Unassembled WGS sequence"/>
</dbReference>
<gene>
    <name evidence="2" type="ORF">DES31_1058</name>
</gene>
<accession>A0A420XHW5</accession>
<evidence type="ECO:0008006" key="4">
    <source>
        <dbReference type="Google" id="ProtNLM"/>
    </source>
</evidence>
<evidence type="ECO:0000313" key="2">
    <source>
        <dbReference type="EMBL" id="RKR72891.1"/>
    </source>
</evidence>
<keyword evidence="1" id="KW-0472">Membrane</keyword>
<dbReference type="PANTHER" id="PTHR40691:SF3">
    <property type="entry name" value="(NA+)-NQR MATURATION NQRM"/>
    <property type="match status" value="1"/>
</dbReference>
<comment type="caution">
    <text evidence="2">The sequence shown here is derived from an EMBL/GenBank/DDBJ whole genome shotgun (WGS) entry which is preliminary data.</text>
</comment>
<dbReference type="OrthoDB" id="5296227at2"/>
<evidence type="ECO:0000313" key="3">
    <source>
        <dbReference type="Proteomes" id="UP000280099"/>
    </source>
</evidence>
<sequence>METILITFGFFVAIIFAMAIGFIFKGKAITGSCGGITALGMQKMCDCDTPCSNLQAKIDDGTADPKEVAHFANKNQPNFYEVK</sequence>
<keyword evidence="1" id="KW-1133">Transmembrane helix</keyword>
<dbReference type="EMBL" id="RBJC01000005">
    <property type="protein sequence ID" value="RKR72891.1"/>
    <property type="molecule type" value="Genomic_DNA"/>
</dbReference>
<dbReference type="InterPro" id="IPR007495">
    <property type="entry name" value="NqrM"/>
</dbReference>
<keyword evidence="3" id="KW-1185">Reference proteome</keyword>
<dbReference type="Pfam" id="PF04400">
    <property type="entry name" value="NqrM"/>
    <property type="match status" value="1"/>
</dbReference>
<organism evidence="2 3">
    <name type="scientific">Otariodibacter oris</name>
    <dbReference type="NCBI Taxonomy" id="1032623"/>
    <lineage>
        <taxon>Bacteria</taxon>
        <taxon>Pseudomonadati</taxon>
        <taxon>Pseudomonadota</taxon>
        <taxon>Gammaproteobacteria</taxon>
        <taxon>Pasteurellales</taxon>
        <taxon>Pasteurellaceae</taxon>
        <taxon>Otariodibacter</taxon>
    </lineage>
</organism>
<dbReference type="PANTHER" id="PTHR40691">
    <property type="entry name" value="(NA+)-NQR MATURATION NQRM"/>
    <property type="match status" value="1"/>
</dbReference>
<keyword evidence="1" id="KW-0812">Transmembrane</keyword>
<reference evidence="2 3" key="1">
    <citation type="submission" date="2018-10" db="EMBL/GenBank/DDBJ databases">
        <title>Genomic Encyclopedia of Type Strains, Phase IV (KMG-IV): sequencing the most valuable type-strain genomes for metagenomic binning, comparative biology and taxonomic classification.</title>
        <authorList>
            <person name="Goeker M."/>
        </authorList>
    </citation>
    <scope>NUCLEOTIDE SEQUENCE [LARGE SCALE GENOMIC DNA]</scope>
    <source>
        <strain evidence="2 3">DSM 23800</strain>
    </source>
</reference>
<evidence type="ECO:0000256" key="1">
    <source>
        <dbReference type="SAM" id="Phobius"/>
    </source>
</evidence>
<proteinExistence type="predicted"/>
<name>A0A420XHW5_9PAST</name>
<feature type="transmembrane region" description="Helical" evidence="1">
    <location>
        <begin position="6"/>
        <end position="24"/>
    </location>
</feature>